<dbReference type="EMBL" id="JBHSGN010000063">
    <property type="protein sequence ID" value="MFC4673821.1"/>
    <property type="molecule type" value="Genomic_DNA"/>
</dbReference>
<sequence>MNTIGTIAFDFRMENEAFARSLYAGWDTFFAVNFEKIADRLLVKYDVKDTVVHINKLNIDLGSIEEDKFEEYFPRILEERMEEALIQMLCDPRQTEVSSQAEKDYLFDILCKFLLHGSLAWNIENKYRDINHLFLTVLQNEGKRLKAFLQTYGHYTSLQERLVYQLNDPGLEQGVRLLAPGESVFICSYINLLKVKYRVLENPVLHESGHRNAVWLVVYAYLLTNRSSYFNKKSFIISTIVQLAARFILSYDYLLTVIVSGLDTSETKQSMPSGLFLILDQLRKELSEKNLEKLLADTVRLYRLVSSELYNNGENVLSEDTLNILLVTLVNPESCRRFLQQMKEDQILGLVPVVVPGNSRFVISYAQSLDRQHEHGALQGRAGSEFRLLKWQIIFPVLLENRGVLFNRKYFVRDVLSRVAAHYNVEISDILKYICSYIGELAFDSTLNTIFQDLLTEYLTGKNGNEIFSSKGSVIRSISDIIKNRELANVMDVTDLISQLSDFNNRRKIAEMLTEEQHHYLVSLIIPAESHFVIPYTVILDKQRNNNVLEGRAGSGFSKIKWEFIYDVLLAFRNQVFNKKYFVDRTLNKIAAHYNVTVQDLLNYFYQEKILENISLPYDLVRVFNELKIDYKLNIPDNHKKRIKNRKDAEFLESRKVLELYFGSDITYKELLNELAGQYDFVIFIRRALHTIQALLHYLESELNISVDRKGVIRYLIDISERKVSLNLEEIVVNIIHLLIGKLAEIEQARFIRKIESLASTDNLLTGQSELTNYKNDIMEKNDLIDVNNAGVVILAPYLPRLFSMLSLTEEGDFRNEDARLKAVFLLHYAVWEKGEASELELPVNKLFAGMGISNPVLQKMELSTWEKESVTSMLNGVLQNWGKLKNSSLMTLREAFLRRNGRLEEKEDSYCLTVEEKAYDMLIDGIPWNFRMIRMPWMKKPVIVKWR</sequence>
<proteinExistence type="predicted"/>
<comment type="caution">
    <text evidence="1">The sequence shown here is derived from an EMBL/GenBank/DDBJ whole genome shotgun (WGS) entry which is preliminary data.</text>
</comment>
<dbReference type="RefSeq" id="WP_379995485.1">
    <property type="nucleotide sequence ID" value="NZ_JBHSGN010000063.1"/>
</dbReference>
<evidence type="ECO:0000313" key="2">
    <source>
        <dbReference type="Proteomes" id="UP001596023"/>
    </source>
</evidence>
<name>A0ABV9KW15_9BACT</name>
<reference evidence="2" key="1">
    <citation type="journal article" date="2019" name="Int. J. Syst. Evol. Microbiol.">
        <title>The Global Catalogue of Microorganisms (GCM) 10K type strain sequencing project: providing services to taxonomists for standard genome sequencing and annotation.</title>
        <authorList>
            <consortium name="The Broad Institute Genomics Platform"/>
            <consortium name="The Broad Institute Genome Sequencing Center for Infectious Disease"/>
            <person name="Wu L."/>
            <person name="Ma J."/>
        </authorList>
    </citation>
    <scope>NUCLEOTIDE SEQUENCE [LARGE SCALE GENOMIC DNA]</scope>
    <source>
        <strain evidence="2">CCUG 66188</strain>
    </source>
</reference>
<gene>
    <name evidence="1" type="ORF">ACFO6W_08970</name>
</gene>
<protein>
    <submittedName>
        <fullName evidence="1">Contractile injection system tape measure protein</fullName>
    </submittedName>
</protein>
<organism evidence="1 2">
    <name type="scientific">Dysgonomonas termitidis</name>
    <dbReference type="NCBI Taxonomy" id="1516126"/>
    <lineage>
        <taxon>Bacteria</taxon>
        <taxon>Pseudomonadati</taxon>
        <taxon>Bacteroidota</taxon>
        <taxon>Bacteroidia</taxon>
        <taxon>Bacteroidales</taxon>
        <taxon>Dysgonomonadaceae</taxon>
        <taxon>Dysgonomonas</taxon>
    </lineage>
</organism>
<dbReference type="Proteomes" id="UP001596023">
    <property type="component" value="Unassembled WGS sequence"/>
</dbReference>
<keyword evidence="2" id="KW-1185">Reference proteome</keyword>
<dbReference type="Pfam" id="PF19268">
    <property type="entry name" value="CIS_TMP"/>
    <property type="match status" value="2"/>
</dbReference>
<dbReference type="InterPro" id="IPR045538">
    <property type="entry name" value="CIS_TMP"/>
</dbReference>
<accession>A0ABV9KW15</accession>
<evidence type="ECO:0000313" key="1">
    <source>
        <dbReference type="EMBL" id="MFC4673821.1"/>
    </source>
</evidence>